<protein>
    <recommendedName>
        <fullName evidence="3">NACHT domain-containing protein</fullName>
    </recommendedName>
</protein>
<keyword evidence="5" id="KW-1185">Reference proteome</keyword>
<feature type="region of interest" description="Disordered" evidence="2">
    <location>
        <begin position="1014"/>
        <end position="1054"/>
    </location>
</feature>
<dbReference type="SUPFAM" id="SSF52540">
    <property type="entry name" value="P-loop containing nucleoside triphosphate hydrolases"/>
    <property type="match status" value="1"/>
</dbReference>
<dbReference type="Pfam" id="PF24883">
    <property type="entry name" value="NPHP3_N"/>
    <property type="match status" value="1"/>
</dbReference>
<dbReference type="EMBL" id="MU155668">
    <property type="protein sequence ID" value="KAF9471535.1"/>
    <property type="molecule type" value="Genomic_DNA"/>
</dbReference>
<evidence type="ECO:0000313" key="4">
    <source>
        <dbReference type="EMBL" id="KAF9471535.1"/>
    </source>
</evidence>
<evidence type="ECO:0000259" key="3">
    <source>
        <dbReference type="PROSITE" id="PS50837"/>
    </source>
</evidence>
<dbReference type="AlphaFoldDB" id="A0A9P6CRW6"/>
<dbReference type="Gene3D" id="3.40.50.300">
    <property type="entry name" value="P-loop containing nucleotide triphosphate hydrolases"/>
    <property type="match status" value="1"/>
</dbReference>
<dbReference type="PANTHER" id="PTHR10039:SF14">
    <property type="entry name" value="NACHT DOMAIN-CONTAINING PROTEIN"/>
    <property type="match status" value="1"/>
</dbReference>
<feature type="domain" description="NACHT" evidence="3">
    <location>
        <begin position="107"/>
        <end position="260"/>
    </location>
</feature>
<feature type="compositionally biased region" description="Polar residues" evidence="2">
    <location>
        <begin position="1040"/>
        <end position="1054"/>
    </location>
</feature>
<name>A0A9P6CRW6_9AGAR</name>
<evidence type="ECO:0000256" key="2">
    <source>
        <dbReference type="SAM" id="MobiDB-lite"/>
    </source>
</evidence>
<gene>
    <name evidence="4" type="ORF">BDN70DRAFT_998589</name>
</gene>
<evidence type="ECO:0000313" key="5">
    <source>
        <dbReference type="Proteomes" id="UP000807469"/>
    </source>
</evidence>
<dbReference type="PANTHER" id="PTHR10039">
    <property type="entry name" value="AMELOGENIN"/>
    <property type="match status" value="1"/>
</dbReference>
<dbReference type="InterPro" id="IPR056884">
    <property type="entry name" value="NPHP3-like_N"/>
</dbReference>
<dbReference type="PROSITE" id="PS50837">
    <property type="entry name" value="NACHT"/>
    <property type="match status" value="1"/>
</dbReference>
<dbReference type="OrthoDB" id="4760524at2759"/>
<keyword evidence="1" id="KW-0677">Repeat</keyword>
<proteinExistence type="predicted"/>
<dbReference type="PRINTS" id="PR00830">
    <property type="entry name" value="ENDOLAPTASE"/>
</dbReference>
<comment type="caution">
    <text evidence="4">The sequence shown here is derived from an EMBL/GenBank/DDBJ whole genome shotgun (WGS) entry which is preliminary data.</text>
</comment>
<sequence length="1054" mass="119570">MSDSSQQIFPNANSPAIHGGQFSNVQGDMHIHSATAERYGEYIAYAPNCNNIYVSALHDATERGDQPGCHENTRVAVLKEIMDWLQDPNARKEFIYWLQDPNACKKFVYWLYGPAGSGKTSIAQSIAEALAKLGLLAASFFFWRSAAGRNTSDHFVTTIAYQLSRSIPTMADPLYTAIEKDPIIFSKSLATQLKDLIVIPLKAALQCTTPHTLPKPVIIIIDGLDECSPAKSQVELLGLLRTTVEEFRSIPFLCLVSSRPEYDIRSTFADSNPLGALTTTLALDNDYQTDKDIKLFLVSKFNKIRDEHCRLGSRLPSPWPADHDVDYIVKKASGQFIFAATAMKFIDDPRGDPVERLSIILGLSKPGPGQMPFDSLDELYRTILASIAPDSLPKVLDILSLIILGPSLGFGPSHDFCLELHNDVIEDLLALDVPKTLIDMHALVHVPSVDSQYRVHLHHKSFEDFLLDKSRSREYYLETIQVYPRLTRHFIHALENFNTLKSCWDLQFFADIFDVIFSNLHIHLHPDETLAKGFASFNIQLALKHYGGEIQHSHRPWNSFLLCAKTQAELRADIFPRLWNKFCTVWLGRIPTQLHSFIPAIISFKEHASDMITILGFPYLNGDKTFAWPSGKDTDIPITLSNLLTREESQYHLDYIADYKALGRRIIEVIFPVLGQKRYVDLYEERLLDRMVFTLNLWYPELLSRIPMDLEFGKFLCRRSLQFFHLEHQIQYNIAKYSLEYVKKCGIRYLEHTHRPDLRGCIICNKHSDAIVLELDVLAQTEFDTLLLGMISNSVDDILCAPALSELNYTDHMALELISWTPYHWTHDRYMANVAFNALWRRATGDSSMDERTVRGLSRLALAKTLVDKLSLLSYQRDLLYTHHDFADITASVLPNCPLDLDLATFLRDHALQLEDESNFEFYPFTSPLRGLAEASLEYAQRCGIPFLEHTHPPSTIACIICVKTLDGASVVEAEQLPYVRTPMDSPKSWPIAPPQFLSAAKLFLEQLRTSRTGQDDLVEDVPEALAKRKHSDKDEQDEANGTTKKQRQSASSD</sequence>
<reference evidence="4" key="1">
    <citation type="submission" date="2020-11" db="EMBL/GenBank/DDBJ databases">
        <authorList>
            <consortium name="DOE Joint Genome Institute"/>
            <person name="Ahrendt S."/>
            <person name="Riley R."/>
            <person name="Andreopoulos W."/>
            <person name="Labutti K."/>
            <person name="Pangilinan J."/>
            <person name="Ruiz-Duenas F.J."/>
            <person name="Barrasa J.M."/>
            <person name="Sanchez-Garcia M."/>
            <person name="Camarero S."/>
            <person name="Miyauchi S."/>
            <person name="Serrano A."/>
            <person name="Linde D."/>
            <person name="Babiker R."/>
            <person name="Drula E."/>
            <person name="Ayuso-Fernandez I."/>
            <person name="Pacheco R."/>
            <person name="Padilla G."/>
            <person name="Ferreira P."/>
            <person name="Barriuso J."/>
            <person name="Kellner H."/>
            <person name="Castanera R."/>
            <person name="Alfaro M."/>
            <person name="Ramirez L."/>
            <person name="Pisabarro A.G."/>
            <person name="Kuo A."/>
            <person name="Tritt A."/>
            <person name="Lipzen A."/>
            <person name="He G."/>
            <person name="Yan M."/>
            <person name="Ng V."/>
            <person name="Cullen D."/>
            <person name="Martin F."/>
            <person name="Rosso M.-N."/>
            <person name="Henrissat B."/>
            <person name="Hibbett D."/>
            <person name="Martinez A.T."/>
            <person name="Grigoriev I.V."/>
        </authorList>
    </citation>
    <scope>NUCLEOTIDE SEQUENCE</scope>
    <source>
        <strain evidence="4">CIRM-BRFM 674</strain>
    </source>
</reference>
<dbReference type="InterPro" id="IPR007111">
    <property type="entry name" value="NACHT_NTPase"/>
</dbReference>
<evidence type="ECO:0000256" key="1">
    <source>
        <dbReference type="ARBA" id="ARBA00022737"/>
    </source>
</evidence>
<dbReference type="Proteomes" id="UP000807469">
    <property type="component" value="Unassembled WGS sequence"/>
</dbReference>
<accession>A0A9P6CRW6</accession>
<organism evidence="4 5">
    <name type="scientific">Pholiota conissans</name>
    <dbReference type="NCBI Taxonomy" id="109636"/>
    <lineage>
        <taxon>Eukaryota</taxon>
        <taxon>Fungi</taxon>
        <taxon>Dikarya</taxon>
        <taxon>Basidiomycota</taxon>
        <taxon>Agaricomycotina</taxon>
        <taxon>Agaricomycetes</taxon>
        <taxon>Agaricomycetidae</taxon>
        <taxon>Agaricales</taxon>
        <taxon>Agaricineae</taxon>
        <taxon>Strophariaceae</taxon>
        <taxon>Pholiota</taxon>
    </lineage>
</organism>
<dbReference type="InterPro" id="IPR027417">
    <property type="entry name" value="P-loop_NTPase"/>
</dbReference>